<evidence type="ECO:0000313" key="3">
    <source>
        <dbReference type="Proteomes" id="UP000195569"/>
    </source>
</evidence>
<dbReference type="Proteomes" id="UP000195569">
    <property type="component" value="Unassembled WGS sequence"/>
</dbReference>
<dbReference type="EMBL" id="CYGY02000063">
    <property type="protein sequence ID" value="SIT48372.1"/>
    <property type="molecule type" value="Genomic_DNA"/>
</dbReference>
<evidence type="ECO:0000256" key="1">
    <source>
        <dbReference type="SAM" id="MobiDB-lite"/>
    </source>
</evidence>
<comment type="caution">
    <text evidence="2">The sequence shown here is derived from an EMBL/GenBank/DDBJ whole genome shotgun (WGS) entry which is preliminary data.</text>
</comment>
<name>A0A1N7SM09_9BURK</name>
<reference evidence="2" key="1">
    <citation type="submission" date="2016-12" db="EMBL/GenBank/DDBJ databases">
        <authorList>
            <person name="Moulin L."/>
        </authorList>
    </citation>
    <scope>NUCLEOTIDE SEQUENCE [LARGE SCALE GENOMIC DNA]</scope>
    <source>
        <strain evidence="2">STM 7183</strain>
    </source>
</reference>
<feature type="compositionally biased region" description="Low complexity" evidence="1">
    <location>
        <begin position="115"/>
        <end position="140"/>
    </location>
</feature>
<keyword evidence="3" id="KW-1185">Reference proteome</keyword>
<evidence type="ECO:0000313" key="2">
    <source>
        <dbReference type="EMBL" id="SIT48372.1"/>
    </source>
</evidence>
<proteinExistence type="predicted"/>
<dbReference type="AlphaFoldDB" id="A0A1N7SM09"/>
<organism evidence="2 3">
    <name type="scientific">Paraburkholderia piptadeniae</name>
    <dbReference type="NCBI Taxonomy" id="1701573"/>
    <lineage>
        <taxon>Bacteria</taxon>
        <taxon>Pseudomonadati</taxon>
        <taxon>Pseudomonadota</taxon>
        <taxon>Betaproteobacteria</taxon>
        <taxon>Burkholderiales</taxon>
        <taxon>Burkholderiaceae</taxon>
        <taxon>Paraburkholderia</taxon>
    </lineage>
</organism>
<accession>A0A1N7SM09</accession>
<gene>
    <name evidence="2" type="ORF">BN2476_630147</name>
</gene>
<sequence length="152" mass="16042">MAWIFNVIEKNGEIILRCALDPLEATARVSEMPQWMFDPIACGRITYSVLPIVDCEALREFQRLLTDRTLASQSNVVEAEHRPLSCTGGADATRSEPPSGRSTRSVSALSRDARVGASAGGSAAADSAPAGAATAATPTRIARRGTRTGGVR</sequence>
<protein>
    <submittedName>
        <fullName evidence="2">Uncharacterized protein</fullName>
    </submittedName>
</protein>
<feature type="region of interest" description="Disordered" evidence="1">
    <location>
        <begin position="74"/>
        <end position="152"/>
    </location>
</feature>